<dbReference type="GeneID" id="140015155"/>
<dbReference type="SUPFAM" id="SSF50630">
    <property type="entry name" value="Acid proteases"/>
    <property type="match status" value="1"/>
</dbReference>
<dbReference type="Gene3D" id="3.10.10.10">
    <property type="entry name" value="HIV Type 1 Reverse Transcriptase, subunit A, domain 1"/>
    <property type="match status" value="1"/>
</dbReference>
<gene>
    <name evidence="3" type="primary">LOC140015155</name>
</gene>
<dbReference type="CDD" id="cd01647">
    <property type="entry name" value="RT_LTR"/>
    <property type="match status" value="1"/>
</dbReference>
<dbReference type="Gene3D" id="2.40.70.10">
    <property type="entry name" value="Acid Proteases"/>
    <property type="match status" value="1"/>
</dbReference>
<dbReference type="Gene3D" id="3.30.70.270">
    <property type="match status" value="1"/>
</dbReference>
<accession>A0ABM4VUF1</accession>
<dbReference type="InterPro" id="IPR043128">
    <property type="entry name" value="Rev_trsase/Diguanyl_cyclase"/>
</dbReference>
<dbReference type="Pfam" id="PF00078">
    <property type="entry name" value="RVT_1"/>
    <property type="match status" value="1"/>
</dbReference>
<reference evidence="3" key="1">
    <citation type="submission" date="2025-08" db="UniProtKB">
        <authorList>
            <consortium name="RefSeq"/>
        </authorList>
    </citation>
    <scope>IDENTIFICATION</scope>
    <source>
        <tissue evidence="3">Leaves</tissue>
    </source>
</reference>
<dbReference type="InterPro" id="IPR043502">
    <property type="entry name" value="DNA/RNA_pol_sf"/>
</dbReference>
<evidence type="ECO:0000313" key="2">
    <source>
        <dbReference type="Proteomes" id="UP001652660"/>
    </source>
</evidence>
<dbReference type="InterPro" id="IPR000477">
    <property type="entry name" value="RT_dom"/>
</dbReference>
<keyword evidence="2" id="KW-1185">Reference proteome</keyword>
<evidence type="ECO:0000313" key="3">
    <source>
        <dbReference type="RefSeq" id="XP_071923155.1"/>
    </source>
</evidence>
<dbReference type="InterPro" id="IPR021109">
    <property type="entry name" value="Peptidase_aspartic_dom_sf"/>
</dbReference>
<dbReference type="RefSeq" id="XP_071923155.1">
    <property type="nucleotide sequence ID" value="XM_072067054.1"/>
</dbReference>
<proteinExistence type="predicted"/>
<evidence type="ECO:0000259" key="1">
    <source>
        <dbReference type="Pfam" id="PF00078"/>
    </source>
</evidence>
<dbReference type="Proteomes" id="UP001652660">
    <property type="component" value="Chromosome 10e"/>
</dbReference>
<dbReference type="PANTHER" id="PTHR32108:SF9">
    <property type="entry name" value="REVERSE TRANSCRIPTASE RNASE H-LIKE DOMAIN-CONTAINING PROTEIN"/>
    <property type="match status" value="1"/>
</dbReference>
<dbReference type="PANTHER" id="PTHR32108">
    <property type="entry name" value="DNA-DIRECTED RNA POLYMERASE SUBUNIT ALPHA"/>
    <property type="match status" value="1"/>
</dbReference>
<dbReference type="SUPFAM" id="SSF56672">
    <property type="entry name" value="DNA/RNA polymerases"/>
    <property type="match status" value="1"/>
</dbReference>
<organism evidence="2 3">
    <name type="scientific">Coffea arabica</name>
    <name type="common">Arabian coffee</name>
    <dbReference type="NCBI Taxonomy" id="13443"/>
    <lineage>
        <taxon>Eukaryota</taxon>
        <taxon>Viridiplantae</taxon>
        <taxon>Streptophyta</taxon>
        <taxon>Embryophyta</taxon>
        <taxon>Tracheophyta</taxon>
        <taxon>Spermatophyta</taxon>
        <taxon>Magnoliopsida</taxon>
        <taxon>eudicotyledons</taxon>
        <taxon>Gunneridae</taxon>
        <taxon>Pentapetalae</taxon>
        <taxon>asterids</taxon>
        <taxon>lamiids</taxon>
        <taxon>Gentianales</taxon>
        <taxon>Rubiaceae</taxon>
        <taxon>Ixoroideae</taxon>
        <taxon>Gardenieae complex</taxon>
        <taxon>Bertiereae - Coffeeae clade</taxon>
        <taxon>Coffeeae</taxon>
        <taxon>Coffea</taxon>
    </lineage>
</organism>
<sequence length="498" mass="56046">MSAHISMLDLLFSSDLHRDALLGVLTKAQIPKDISVNNFSHIVGNVLTVKQITFSDEKLPAEGTGHNKALYIAVRCNGKLLAKVLIDNGSALNICPWSTLMKLGLQDVKLRPSTTIVREFDGARRESIGEIDLVVEIGPVQFQIACQVMHFPSIYNVLLGRPWIHTSSAVPSSLHQMLKFIVNEQLITIFAEEDCILITDSESEQEGNKSASVSSHRVANEARTKMTLPIASIMMAKEMIRGGYEFDKGLGRNLQDITVLESDDGNLDITHDFEIMEFEIQNESDSKEVSDSFSKGLEQYEEKSKPNLEETEIVNIGIETEVKEINISIHLNEKKKKEMIEFLFMFQDVFAWSYSDMTNISTDIVVHRLSTDPSFPPILMAEEDREKTAFITPWGTFCYIVMPFGLKNAGATYQRTMIALFHDMIHKEMEVCVDDIIIKSKKVEDHLIDLRKLFERLRKYNLKLNPAKCAFGAPAGKLLGFIVSKKGIEIDPAKIKAI</sequence>
<dbReference type="CDD" id="cd00303">
    <property type="entry name" value="retropepsin_like"/>
    <property type="match status" value="1"/>
</dbReference>
<feature type="domain" description="Reverse transcriptase" evidence="1">
    <location>
        <begin position="375"/>
        <end position="482"/>
    </location>
</feature>
<name>A0ABM4VUF1_COFAR</name>
<protein>
    <recommendedName>
        <fullName evidence="1">Reverse transcriptase domain-containing protein</fullName>
    </recommendedName>
</protein>